<feature type="domain" description="Fungal-type protein kinase" evidence="2">
    <location>
        <begin position="199"/>
        <end position="564"/>
    </location>
</feature>
<name>A0ABR2ZUX2_9AGAR</name>
<evidence type="ECO:0000259" key="2">
    <source>
        <dbReference type="Pfam" id="PF17667"/>
    </source>
</evidence>
<dbReference type="PANTHER" id="PTHR38248:SF2">
    <property type="entry name" value="FUNK1 11"/>
    <property type="match status" value="1"/>
</dbReference>
<keyword evidence="4" id="KW-1185">Reference proteome</keyword>
<dbReference type="EMBL" id="JBBXMP010000052">
    <property type="protein sequence ID" value="KAL0065090.1"/>
    <property type="molecule type" value="Genomic_DNA"/>
</dbReference>
<comment type="caution">
    <text evidence="3">The sequence shown here is derived from an EMBL/GenBank/DDBJ whole genome shotgun (WGS) entry which is preliminary data.</text>
</comment>
<feature type="compositionally biased region" description="Basic and acidic residues" evidence="1">
    <location>
        <begin position="487"/>
        <end position="496"/>
    </location>
</feature>
<evidence type="ECO:0000256" key="1">
    <source>
        <dbReference type="SAM" id="MobiDB-lite"/>
    </source>
</evidence>
<feature type="compositionally biased region" description="Low complexity" evidence="1">
    <location>
        <begin position="475"/>
        <end position="485"/>
    </location>
</feature>
<dbReference type="Proteomes" id="UP001437256">
    <property type="component" value="Unassembled WGS sequence"/>
</dbReference>
<dbReference type="PANTHER" id="PTHR38248">
    <property type="entry name" value="FUNK1 6"/>
    <property type="match status" value="1"/>
</dbReference>
<protein>
    <recommendedName>
        <fullName evidence="2">Fungal-type protein kinase domain-containing protein</fullName>
    </recommendedName>
</protein>
<reference evidence="3 4" key="1">
    <citation type="submission" date="2024-05" db="EMBL/GenBank/DDBJ databases">
        <title>A draft genome resource for the thread blight pathogen Marasmius tenuissimus strain MS-2.</title>
        <authorList>
            <person name="Yulfo-Soto G.E."/>
            <person name="Baruah I.K."/>
            <person name="Amoako-Attah I."/>
            <person name="Bukari Y."/>
            <person name="Meinhardt L.W."/>
            <person name="Bailey B.A."/>
            <person name="Cohen S.P."/>
        </authorList>
    </citation>
    <scope>NUCLEOTIDE SEQUENCE [LARGE SCALE GENOMIC DNA]</scope>
    <source>
        <strain evidence="3 4">MS-2</strain>
    </source>
</reference>
<sequence length="569" mass="64763">MADSAESSAIPRGPSTPPTTKRSLVDIALEDPAQISNTPRKGDSTLYTDFTKAHFEEVRSITLNAMGPTIHQYKVSDFLDRAVPEVPQDVVEKAHRYLKKMKLDGKTDTVIAPNGRWIWFKDATPSKSDGLNEDEAFKAFEYISEAILKAAETTWPEKGKPKARFRCRPREVSNSDTENSGYKTDADQELEEWTNPTAKKFESWDSVTNAEFKKANTVENSNECVRQLLGNASHMMFSDPRRRFRFGLTILDASTRLWFFSRAISFVSDPFDFIKDPKPLIHFILATSFASKDEMGYDLTVERVQDDAKKWVYDYEVVGEGGKSTWYRTVKGLWTHQSGRIPGRGIRVWEVRELDEDRKPAMQDGKLKATCVLKDYWLTYDAVLESVRRKEIIDSAHAKRGGARRDIEKYFMTILHDTYVKCSNGEGELVLDTSEAHLRGWPLPDEHSEFLLKTPTESGATKPQIRNGVNSQATGASGSAFSSRKSSQHDRPETSHDPSGTVPLERFYEPRRHCRTIFKEVGVRLDHLTDQRVLVQCLIDALEGLKVFYDGEYIHRDLSVGNLLWSLRL</sequence>
<feature type="region of interest" description="Disordered" evidence="1">
    <location>
        <begin position="160"/>
        <end position="187"/>
    </location>
</feature>
<feature type="region of interest" description="Disordered" evidence="1">
    <location>
        <begin position="456"/>
        <end position="504"/>
    </location>
</feature>
<gene>
    <name evidence="3" type="ORF">AAF712_007926</name>
</gene>
<evidence type="ECO:0000313" key="3">
    <source>
        <dbReference type="EMBL" id="KAL0065090.1"/>
    </source>
</evidence>
<proteinExistence type="predicted"/>
<dbReference type="Pfam" id="PF17667">
    <property type="entry name" value="Pkinase_fungal"/>
    <property type="match status" value="1"/>
</dbReference>
<dbReference type="InterPro" id="IPR040976">
    <property type="entry name" value="Pkinase_fungal"/>
</dbReference>
<evidence type="ECO:0000313" key="4">
    <source>
        <dbReference type="Proteomes" id="UP001437256"/>
    </source>
</evidence>
<feature type="region of interest" description="Disordered" evidence="1">
    <location>
        <begin position="1"/>
        <end position="24"/>
    </location>
</feature>
<organism evidence="3 4">
    <name type="scientific">Marasmius tenuissimus</name>
    <dbReference type="NCBI Taxonomy" id="585030"/>
    <lineage>
        <taxon>Eukaryota</taxon>
        <taxon>Fungi</taxon>
        <taxon>Dikarya</taxon>
        <taxon>Basidiomycota</taxon>
        <taxon>Agaricomycotina</taxon>
        <taxon>Agaricomycetes</taxon>
        <taxon>Agaricomycetidae</taxon>
        <taxon>Agaricales</taxon>
        <taxon>Marasmiineae</taxon>
        <taxon>Marasmiaceae</taxon>
        <taxon>Marasmius</taxon>
    </lineage>
</organism>
<accession>A0ABR2ZUX2</accession>